<accession>A0ABU5QZ85</accession>
<evidence type="ECO:0000313" key="1">
    <source>
        <dbReference type="EMBL" id="MEA5358744.1"/>
    </source>
</evidence>
<proteinExistence type="predicted"/>
<keyword evidence="2" id="KW-1185">Reference proteome</keyword>
<protein>
    <submittedName>
        <fullName evidence="1">DUF5343 domain-containing protein</fullName>
    </submittedName>
</protein>
<sequence>MKFPVVPIECINNFFGKLPDVEKDQKITVKLVKEHVDCIHRNAVSLTGMLELFGFINKDATPTEVWWHYQEDPQATLRPIIEERYACLYERYDDPYQQSPRAISEALTSVTNRSDLWGKHAARCFRALYEVANTKAVSVSPEIYESVAPKSGVTISIYGLQGTALIDQDLVGALSKYL</sequence>
<evidence type="ECO:0000313" key="2">
    <source>
        <dbReference type="Proteomes" id="UP001304298"/>
    </source>
</evidence>
<reference evidence="1 2" key="1">
    <citation type="submission" date="2023-12" db="EMBL/GenBank/DDBJ databases">
        <title>Amycolatopsis sp. V23-08.</title>
        <authorList>
            <person name="Somphong A."/>
        </authorList>
    </citation>
    <scope>NUCLEOTIDE SEQUENCE [LARGE SCALE GENOMIC DNA]</scope>
    <source>
        <strain evidence="1 2">V23-08</strain>
    </source>
</reference>
<dbReference type="InterPro" id="IPR035235">
    <property type="entry name" value="DUF5343"/>
</dbReference>
<name>A0ABU5QZ85_9PSEU</name>
<comment type="caution">
    <text evidence="1">The sequence shown here is derived from an EMBL/GenBank/DDBJ whole genome shotgun (WGS) entry which is preliminary data.</text>
</comment>
<organism evidence="1 2">
    <name type="scientific">Amycolatopsis heterodermiae</name>
    <dbReference type="NCBI Taxonomy" id="3110235"/>
    <lineage>
        <taxon>Bacteria</taxon>
        <taxon>Bacillati</taxon>
        <taxon>Actinomycetota</taxon>
        <taxon>Actinomycetes</taxon>
        <taxon>Pseudonocardiales</taxon>
        <taxon>Pseudonocardiaceae</taxon>
        <taxon>Amycolatopsis</taxon>
    </lineage>
</organism>
<dbReference type="Proteomes" id="UP001304298">
    <property type="component" value="Unassembled WGS sequence"/>
</dbReference>
<gene>
    <name evidence="1" type="ORF">VA596_04290</name>
</gene>
<dbReference type="EMBL" id="JAYFSI010000001">
    <property type="protein sequence ID" value="MEA5358744.1"/>
    <property type="molecule type" value="Genomic_DNA"/>
</dbReference>
<dbReference type="Pfam" id="PF17278">
    <property type="entry name" value="DUF5343"/>
    <property type="match status" value="1"/>
</dbReference>
<dbReference type="RefSeq" id="WP_323323812.1">
    <property type="nucleotide sequence ID" value="NZ_JAYFSI010000001.1"/>
</dbReference>